<evidence type="ECO:0000256" key="1">
    <source>
        <dbReference type="SAM" id="MobiDB-lite"/>
    </source>
</evidence>
<sequence length="197" mass="20428">MFGGIGGALKSLSGKAEEMIEKTKTSVGEMAAEKKAAAAAMLEAQAKKTSDALWQSKSNVEAGLAEGAAEAKAAAIDGFDAELSNAEKLVDEGVTENKTPKPATTDSGFDPAKLLASTALAGGVQGMEKEVEKVVDEKLKEVGQTVDTKLKEADQYIDQKRDEVVKVVQEETQKTANSAGEGLGSVLGKAKGLLPCK</sequence>
<dbReference type="AlphaFoldDB" id="A0A8I6SER4"/>
<dbReference type="EnsemblMetazoa" id="XM_024224940.1">
    <property type="protein sequence ID" value="XP_024080708.1"/>
    <property type="gene ID" value="LOC106663697"/>
</dbReference>
<dbReference type="Proteomes" id="UP000494040">
    <property type="component" value="Unassembled WGS sequence"/>
</dbReference>
<protein>
    <submittedName>
        <fullName evidence="2">Uncharacterized protein</fullName>
    </submittedName>
</protein>
<dbReference type="RefSeq" id="XP_024080708.1">
    <property type="nucleotide sequence ID" value="XM_024224940.1"/>
</dbReference>
<feature type="region of interest" description="Disordered" evidence="1">
    <location>
        <begin position="91"/>
        <end position="110"/>
    </location>
</feature>
<accession>A0A8I6SER4</accession>
<evidence type="ECO:0000313" key="2">
    <source>
        <dbReference type="EnsemblMetazoa" id="XP_024080708.1"/>
    </source>
</evidence>
<dbReference type="GeneID" id="106663697"/>
<dbReference type="OrthoDB" id="6625923at2759"/>
<reference evidence="2" key="1">
    <citation type="submission" date="2022-01" db="UniProtKB">
        <authorList>
            <consortium name="EnsemblMetazoa"/>
        </authorList>
    </citation>
    <scope>IDENTIFICATION</scope>
</reference>
<dbReference type="OMA" id="YSKQAQH"/>
<feature type="region of interest" description="Disordered" evidence="1">
    <location>
        <begin position="174"/>
        <end position="197"/>
    </location>
</feature>
<proteinExistence type="predicted"/>
<evidence type="ECO:0000313" key="3">
    <source>
        <dbReference type="Proteomes" id="UP000494040"/>
    </source>
</evidence>
<organism evidence="2 3">
    <name type="scientific">Cimex lectularius</name>
    <name type="common">Bed bug</name>
    <name type="synonym">Acanthia lectularia</name>
    <dbReference type="NCBI Taxonomy" id="79782"/>
    <lineage>
        <taxon>Eukaryota</taxon>
        <taxon>Metazoa</taxon>
        <taxon>Ecdysozoa</taxon>
        <taxon>Arthropoda</taxon>
        <taxon>Hexapoda</taxon>
        <taxon>Insecta</taxon>
        <taxon>Pterygota</taxon>
        <taxon>Neoptera</taxon>
        <taxon>Paraneoptera</taxon>
        <taxon>Hemiptera</taxon>
        <taxon>Heteroptera</taxon>
        <taxon>Panheteroptera</taxon>
        <taxon>Cimicomorpha</taxon>
        <taxon>Cimicidae</taxon>
        <taxon>Cimex</taxon>
    </lineage>
</organism>
<name>A0A8I6SER4_CIMLE</name>
<keyword evidence="3" id="KW-1185">Reference proteome</keyword>